<reference evidence="9" key="1">
    <citation type="journal article" date="2020" name="Stud. Mycol.">
        <title>101 Dothideomycetes genomes: a test case for predicting lifestyles and emergence of pathogens.</title>
        <authorList>
            <person name="Haridas S."/>
            <person name="Albert R."/>
            <person name="Binder M."/>
            <person name="Bloem J."/>
            <person name="Labutti K."/>
            <person name="Salamov A."/>
            <person name="Andreopoulos B."/>
            <person name="Baker S."/>
            <person name="Barry K."/>
            <person name="Bills G."/>
            <person name="Bluhm B."/>
            <person name="Cannon C."/>
            <person name="Castanera R."/>
            <person name="Culley D."/>
            <person name="Daum C."/>
            <person name="Ezra D."/>
            <person name="Gonzalez J."/>
            <person name="Henrissat B."/>
            <person name="Kuo A."/>
            <person name="Liang C."/>
            <person name="Lipzen A."/>
            <person name="Lutzoni F."/>
            <person name="Magnuson J."/>
            <person name="Mondo S."/>
            <person name="Nolan M."/>
            <person name="Ohm R."/>
            <person name="Pangilinan J."/>
            <person name="Park H.-J."/>
            <person name="Ramirez L."/>
            <person name="Alfaro M."/>
            <person name="Sun H."/>
            <person name="Tritt A."/>
            <person name="Yoshinaga Y."/>
            <person name="Zwiers L.-H."/>
            <person name="Turgeon B."/>
            <person name="Goodwin S."/>
            <person name="Spatafora J."/>
            <person name="Crous P."/>
            <person name="Grigoriev I."/>
        </authorList>
    </citation>
    <scope>NUCLEOTIDE SEQUENCE</scope>
    <source>
        <strain evidence="9">CBS 116435</strain>
    </source>
</reference>
<keyword evidence="10" id="KW-1185">Reference proteome</keyword>
<feature type="region of interest" description="Disordered" evidence="7">
    <location>
        <begin position="57"/>
        <end position="91"/>
    </location>
</feature>
<evidence type="ECO:0000256" key="6">
    <source>
        <dbReference type="PROSITE-ProRule" id="PRU00042"/>
    </source>
</evidence>
<evidence type="ECO:0000256" key="3">
    <source>
        <dbReference type="ARBA" id="ARBA00022771"/>
    </source>
</evidence>
<evidence type="ECO:0000256" key="5">
    <source>
        <dbReference type="ARBA" id="ARBA00023242"/>
    </source>
</evidence>
<comment type="caution">
    <text evidence="9">The sequence shown here is derived from an EMBL/GenBank/DDBJ whole genome shotgun (WGS) entry which is preliminary data.</text>
</comment>
<keyword evidence="1" id="KW-0479">Metal-binding</keyword>
<dbReference type="PANTHER" id="PTHR24388">
    <property type="entry name" value="ZINC FINGER PROTEIN"/>
    <property type="match status" value="1"/>
</dbReference>
<dbReference type="SUPFAM" id="SSF57667">
    <property type="entry name" value="beta-beta-alpha zinc fingers"/>
    <property type="match status" value="2"/>
</dbReference>
<dbReference type="Pfam" id="PF00096">
    <property type="entry name" value="zf-C2H2"/>
    <property type="match status" value="3"/>
</dbReference>
<protein>
    <recommendedName>
        <fullName evidence="8">C2H2-type domain-containing protein</fullName>
    </recommendedName>
</protein>
<evidence type="ECO:0000256" key="4">
    <source>
        <dbReference type="ARBA" id="ARBA00022833"/>
    </source>
</evidence>
<feature type="domain" description="C2H2-type" evidence="8">
    <location>
        <begin position="272"/>
        <end position="299"/>
    </location>
</feature>
<dbReference type="InterPro" id="IPR013087">
    <property type="entry name" value="Znf_C2H2_type"/>
</dbReference>
<accession>A0A9P4QIN5</accession>
<dbReference type="SMART" id="SM00355">
    <property type="entry name" value="ZnF_C2H2"/>
    <property type="match status" value="5"/>
</dbReference>
<evidence type="ECO:0000256" key="7">
    <source>
        <dbReference type="SAM" id="MobiDB-lite"/>
    </source>
</evidence>
<dbReference type="GO" id="GO:0008270">
    <property type="term" value="F:zinc ion binding"/>
    <property type="evidence" value="ECO:0007669"/>
    <property type="project" value="UniProtKB-KW"/>
</dbReference>
<organism evidence="9 10">
    <name type="scientific">Polychaeton citri CBS 116435</name>
    <dbReference type="NCBI Taxonomy" id="1314669"/>
    <lineage>
        <taxon>Eukaryota</taxon>
        <taxon>Fungi</taxon>
        <taxon>Dikarya</taxon>
        <taxon>Ascomycota</taxon>
        <taxon>Pezizomycotina</taxon>
        <taxon>Dothideomycetes</taxon>
        <taxon>Dothideomycetidae</taxon>
        <taxon>Capnodiales</taxon>
        <taxon>Capnodiaceae</taxon>
        <taxon>Polychaeton</taxon>
    </lineage>
</organism>
<gene>
    <name evidence="9" type="ORF">K431DRAFT_290727</name>
</gene>
<dbReference type="PROSITE" id="PS00028">
    <property type="entry name" value="ZINC_FINGER_C2H2_1"/>
    <property type="match status" value="5"/>
</dbReference>
<dbReference type="OrthoDB" id="3798762at2759"/>
<feature type="domain" description="C2H2-type" evidence="8">
    <location>
        <begin position="467"/>
        <end position="490"/>
    </location>
</feature>
<sequence length="525" mass="59052">MEDEAWLESSGYDVGDDWSLVHTPAPNSTIDTTRESAQLPAFDLGIFAPWHDQYPPNLSYSPQTLQSSHNQTGPFTLHGNPDPSTPHGFTDPCAYSQAVVGNMPHPVSHSRYTAPADVLADLTHHDFSRSVQESSHAFILDDQYRRDSPQQIVDPSSLRNTLLPHDQFPTRARSRLTYSEAVRGPRVSQTPQVPSSQAVADQTYYWPRIHPAFRSPQTSPGRIDGFMVGDNLEPFPQTASVRGNDSTLSTSSDWYEDVAFLSSRRSADTDSLHCPDCDACFTRCIRLKMHLQDHHSLSPENIEQKMMGLESKGSESQMTWVCGNDSTTSTSSDRYGYYPLRNSRAESDSSRHLQKTCPICTAQFARRADLNRHLRGVHGMSPEAATRKLSEGEYLSTEDPRRMPRIENGYICAVCTKSFDSRADLRHHERSHQRPHCCSKCGRVFTYPKDLRRHFASCHKDTRIGNFRCGLCSSSFGRKDNLARHIDRKHGLSDFRLDGIKREAASSEVDTSSVRSERPDISSNT</sequence>
<evidence type="ECO:0000256" key="1">
    <source>
        <dbReference type="ARBA" id="ARBA00022723"/>
    </source>
</evidence>
<dbReference type="PROSITE" id="PS50157">
    <property type="entry name" value="ZINC_FINGER_C2H2_2"/>
    <property type="match status" value="5"/>
</dbReference>
<feature type="domain" description="C2H2-type" evidence="8">
    <location>
        <begin position="410"/>
        <end position="432"/>
    </location>
</feature>
<dbReference type="Proteomes" id="UP000799441">
    <property type="component" value="Unassembled WGS sequence"/>
</dbReference>
<keyword evidence="4" id="KW-0862">Zinc</keyword>
<feature type="domain" description="C2H2-type" evidence="8">
    <location>
        <begin position="436"/>
        <end position="464"/>
    </location>
</feature>
<keyword evidence="3 6" id="KW-0863">Zinc-finger</keyword>
<proteinExistence type="predicted"/>
<name>A0A9P4QIN5_9PEZI</name>
<dbReference type="AlphaFoldDB" id="A0A9P4QIN5"/>
<evidence type="ECO:0000259" key="8">
    <source>
        <dbReference type="PROSITE" id="PS50157"/>
    </source>
</evidence>
<feature type="domain" description="C2H2-type" evidence="8">
    <location>
        <begin position="355"/>
        <end position="383"/>
    </location>
</feature>
<feature type="compositionally biased region" description="Basic and acidic residues" evidence="7">
    <location>
        <begin position="515"/>
        <end position="525"/>
    </location>
</feature>
<keyword evidence="2" id="KW-0677">Repeat</keyword>
<evidence type="ECO:0000256" key="2">
    <source>
        <dbReference type="ARBA" id="ARBA00022737"/>
    </source>
</evidence>
<evidence type="ECO:0000313" key="9">
    <source>
        <dbReference type="EMBL" id="KAF2725614.1"/>
    </source>
</evidence>
<feature type="compositionally biased region" description="Polar residues" evidence="7">
    <location>
        <begin position="57"/>
        <end position="74"/>
    </location>
</feature>
<dbReference type="InterPro" id="IPR050527">
    <property type="entry name" value="Snail/Krueppel_Znf"/>
</dbReference>
<dbReference type="GO" id="GO:0000981">
    <property type="term" value="F:DNA-binding transcription factor activity, RNA polymerase II-specific"/>
    <property type="evidence" value="ECO:0007669"/>
    <property type="project" value="TreeGrafter"/>
</dbReference>
<keyword evidence="5" id="KW-0539">Nucleus</keyword>
<dbReference type="PANTHER" id="PTHR24388:SF104">
    <property type="entry name" value="AT-RICH BINDING PROTEIN-RELATED"/>
    <property type="match status" value="1"/>
</dbReference>
<dbReference type="InterPro" id="IPR036236">
    <property type="entry name" value="Znf_C2H2_sf"/>
</dbReference>
<evidence type="ECO:0000313" key="10">
    <source>
        <dbReference type="Proteomes" id="UP000799441"/>
    </source>
</evidence>
<feature type="region of interest" description="Disordered" evidence="7">
    <location>
        <begin position="505"/>
        <end position="525"/>
    </location>
</feature>
<dbReference type="EMBL" id="MU003767">
    <property type="protein sequence ID" value="KAF2725614.1"/>
    <property type="molecule type" value="Genomic_DNA"/>
</dbReference>
<dbReference type="GO" id="GO:0000978">
    <property type="term" value="F:RNA polymerase II cis-regulatory region sequence-specific DNA binding"/>
    <property type="evidence" value="ECO:0007669"/>
    <property type="project" value="TreeGrafter"/>
</dbReference>
<dbReference type="Gene3D" id="3.30.160.60">
    <property type="entry name" value="Classic Zinc Finger"/>
    <property type="match status" value="3"/>
</dbReference>